<evidence type="ECO:0000313" key="2">
    <source>
        <dbReference type="Proteomes" id="UP000693946"/>
    </source>
</evidence>
<name>A0AAV6PSG8_SOLSE</name>
<evidence type="ECO:0000313" key="1">
    <source>
        <dbReference type="EMBL" id="KAG7474332.1"/>
    </source>
</evidence>
<accession>A0AAV6PSG8</accession>
<reference evidence="1 2" key="1">
    <citation type="journal article" date="2021" name="Sci. Rep.">
        <title>Chromosome anchoring in Senegalese sole (Solea senegalensis) reveals sex-associated markers and genome rearrangements in flatfish.</title>
        <authorList>
            <person name="Guerrero-Cozar I."/>
            <person name="Gomez-Garrido J."/>
            <person name="Berbel C."/>
            <person name="Martinez-Blanch J.F."/>
            <person name="Alioto T."/>
            <person name="Claros M.G."/>
            <person name="Gagnaire P.A."/>
            <person name="Manchado M."/>
        </authorList>
    </citation>
    <scope>NUCLEOTIDE SEQUENCE [LARGE SCALE GENOMIC DNA]</scope>
    <source>
        <strain evidence="1">Sse05_10M</strain>
    </source>
</reference>
<organism evidence="1 2">
    <name type="scientific">Solea senegalensis</name>
    <name type="common">Senegalese sole</name>
    <dbReference type="NCBI Taxonomy" id="28829"/>
    <lineage>
        <taxon>Eukaryota</taxon>
        <taxon>Metazoa</taxon>
        <taxon>Chordata</taxon>
        <taxon>Craniata</taxon>
        <taxon>Vertebrata</taxon>
        <taxon>Euteleostomi</taxon>
        <taxon>Actinopterygii</taxon>
        <taxon>Neopterygii</taxon>
        <taxon>Teleostei</taxon>
        <taxon>Neoteleostei</taxon>
        <taxon>Acanthomorphata</taxon>
        <taxon>Carangaria</taxon>
        <taxon>Pleuronectiformes</taxon>
        <taxon>Pleuronectoidei</taxon>
        <taxon>Soleidae</taxon>
        <taxon>Solea</taxon>
    </lineage>
</organism>
<sequence>MQVADVALPGAQPGHSVLFLSILTQGCRSDSNPINSIKDEESPDSVTGSVAVNAAGEVSLHVIAAVAALGPESFQKNQVIHIQTYIHTYFVAQHGQCMRTVQTCECFMWKVRQRVAVDPISKSGTFMCKCIVFANMYSPSDFIHGKSIPLRFVIAVVSAYFLSYS</sequence>
<dbReference type="AlphaFoldDB" id="A0AAV6PSG8"/>
<comment type="caution">
    <text evidence="1">The sequence shown here is derived from an EMBL/GenBank/DDBJ whole genome shotgun (WGS) entry which is preliminary data.</text>
</comment>
<dbReference type="EMBL" id="JAGKHQ010000021">
    <property type="protein sequence ID" value="KAG7474332.1"/>
    <property type="molecule type" value="Genomic_DNA"/>
</dbReference>
<proteinExistence type="predicted"/>
<protein>
    <submittedName>
        <fullName evidence="1">Uncharacterized protein</fullName>
    </submittedName>
</protein>
<gene>
    <name evidence="1" type="ORF">JOB18_006504</name>
</gene>
<keyword evidence="2" id="KW-1185">Reference proteome</keyword>
<dbReference type="Proteomes" id="UP000693946">
    <property type="component" value="Linkage Group LG9"/>
</dbReference>